<protein>
    <submittedName>
        <fullName evidence="10">Response regulator transcription factor</fullName>
    </submittedName>
</protein>
<dbReference type="SUPFAM" id="SSF46894">
    <property type="entry name" value="C-terminal effector domain of the bipartite response regulators"/>
    <property type="match status" value="1"/>
</dbReference>
<dbReference type="Gene3D" id="1.10.10.10">
    <property type="entry name" value="Winged helix-like DNA-binding domain superfamily/Winged helix DNA-binding domain"/>
    <property type="match status" value="1"/>
</dbReference>
<dbReference type="PROSITE" id="PS50110">
    <property type="entry name" value="RESPONSE_REGULATORY"/>
    <property type="match status" value="1"/>
</dbReference>
<feature type="domain" description="OmpR/PhoB-type" evidence="9">
    <location>
        <begin position="127"/>
        <end position="226"/>
    </location>
</feature>
<dbReference type="FunFam" id="3.40.50.2300:FF:000001">
    <property type="entry name" value="DNA-binding response regulator PhoB"/>
    <property type="match status" value="1"/>
</dbReference>
<dbReference type="Pfam" id="PF00072">
    <property type="entry name" value="Response_reg"/>
    <property type="match status" value="1"/>
</dbReference>
<dbReference type="GO" id="GO:0000976">
    <property type="term" value="F:transcription cis-regulatory region binding"/>
    <property type="evidence" value="ECO:0007669"/>
    <property type="project" value="TreeGrafter"/>
</dbReference>
<feature type="DNA-binding region" description="OmpR/PhoB-type" evidence="7">
    <location>
        <begin position="127"/>
        <end position="226"/>
    </location>
</feature>
<evidence type="ECO:0000256" key="7">
    <source>
        <dbReference type="PROSITE-ProRule" id="PRU01091"/>
    </source>
</evidence>
<dbReference type="InterPro" id="IPR011006">
    <property type="entry name" value="CheY-like_superfamily"/>
</dbReference>
<dbReference type="GO" id="GO:0006355">
    <property type="term" value="P:regulation of DNA-templated transcription"/>
    <property type="evidence" value="ECO:0007669"/>
    <property type="project" value="InterPro"/>
</dbReference>
<name>A0A942Z6V7_9FIRM</name>
<dbReference type="GO" id="GO:0000156">
    <property type="term" value="F:phosphorelay response regulator activity"/>
    <property type="evidence" value="ECO:0007669"/>
    <property type="project" value="TreeGrafter"/>
</dbReference>
<dbReference type="Gene3D" id="6.10.250.690">
    <property type="match status" value="1"/>
</dbReference>
<feature type="modified residue" description="4-aspartylphosphate" evidence="6">
    <location>
        <position position="53"/>
    </location>
</feature>
<dbReference type="PANTHER" id="PTHR48111:SF73">
    <property type="entry name" value="ALKALINE PHOSPHATASE SYNTHESIS TRANSCRIPTIONAL REGULATORY PROTEIN PHOP"/>
    <property type="match status" value="1"/>
</dbReference>
<dbReference type="PROSITE" id="PS51755">
    <property type="entry name" value="OMPR_PHOB"/>
    <property type="match status" value="1"/>
</dbReference>
<dbReference type="SMART" id="SM00448">
    <property type="entry name" value="REC"/>
    <property type="match status" value="1"/>
</dbReference>
<keyword evidence="3" id="KW-0805">Transcription regulation</keyword>
<dbReference type="InterPro" id="IPR036388">
    <property type="entry name" value="WH-like_DNA-bd_sf"/>
</dbReference>
<dbReference type="EMBL" id="WSFT01000039">
    <property type="protein sequence ID" value="MBS4538881.1"/>
    <property type="molecule type" value="Genomic_DNA"/>
</dbReference>
<comment type="caution">
    <text evidence="10">The sequence shown here is derived from an EMBL/GenBank/DDBJ whole genome shotgun (WGS) entry which is preliminary data.</text>
</comment>
<dbReference type="AlphaFoldDB" id="A0A942Z6V7"/>
<dbReference type="InterPro" id="IPR001789">
    <property type="entry name" value="Sig_transdc_resp-reg_receiver"/>
</dbReference>
<dbReference type="SUPFAM" id="SSF52172">
    <property type="entry name" value="CheY-like"/>
    <property type="match status" value="1"/>
</dbReference>
<evidence type="ECO:0000259" key="9">
    <source>
        <dbReference type="PROSITE" id="PS51755"/>
    </source>
</evidence>
<dbReference type="Gene3D" id="3.40.50.2300">
    <property type="match status" value="1"/>
</dbReference>
<dbReference type="RefSeq" id="WP_203366807.1">
    <property type="nucleotide sequence ID" value="NZ_WSFT01000039.1"/>
</dbReference>
<dbReference type="InterPro" id="IPR016032">
    <property type="entry name" value="Sig_transdc_resp-reg_C-effctor"/>
</dbReference>
<gene>
    <name evidence="10" type="ORF">GOQ27_10420</name>
</gene>
<organism evidence="10 11">
    <name type="scientific">Anaeromonas frigoriresistens</name>
    <dbReference type="NCBI Taxonomy" id="2683708"/>
    <lineage>
        <taxon>Bacteria</taxon>
        <taxon>Bacillati</taxon>
        <taxon>Bacillota</taxon>
        <taxon>Tissierellia</taxon>
        <taxon>Tissierellales</taxon>
        <taxon>Thermohalobacteraceae</taxon>
        <taxon>Anaeromonas</taxon>
    </lineage>
</organism>
<evidence type="ECO:0000259" key="8">
    <source>
        <dbReference type="PROSITE" id="PS50110"/>
    </source>
</evidence>
<sequence length="227" mass="26231">MAKNFLVVDDQKEIVDVIKAYLQKEGYNIYPAYNGKDAIDILNQENIDFAILDLMLPDISGEEICKKIRLRSQIPVIMLTAKSMEEDRIYGLDIGADDYIVKPFSPKELLARIRAILRRSSEEFIKADIIQIDKGNLSIDLNSREVTKSGKIIDLTPTEFDLLKLFSQNPSKVFSRENLIIKILGYDYEGYDRTIDAHVKNLRHKIEDKENKYIKTVYGVGYKFRED</sequence>
<dbReference type="PANTHER" id="PTHR48111">
    <property type="entry name" value="REGULATOR OF RPOS"/>
    <property type="match status" value="1"/>
</dbReference>
<keyword evidence="4 7" id="KW-0238">DNA-binding</keyword>
<feature type="domain" description="Response regulatory" evidence="8">
    <location>
        <begin position="4"/>
        <end position="117"/>
    </location>
</feature>
<evidence type="ECO:0000256" key="4">
    <source>
        <dbReference type="ARBA" id="ARBA00023125"/>
    </source>
</evidence>
<proteinExistence type="predicted"/>
<dbReference type="Proteomes" id="UP000724672">
    <property type="component" value="Unassembled WGS sequence"/>
</dbReference>
<dbReference type="InterPro" id="IPR039420">
    <property type="entry name" value="WalR-like"/>
</dbReference>
<evidence type="ECO:0000256" key="6">
    <source>
        <dbReference type="PROSITE-ProRule" id="PRU00169"/>
    </source>
</evidence>
<evidence type="ECO:0000256" key="3">
    <source>
        <dbReference type="ARBA" id="ARBA00023015"/>
    </source>
</evidence>
<evidence type="ECO:0000313" key="11">
    <source>
        <dbReference type="Proteomes" id="UP000724672"/>
    </source>
</evidence>
<dbReference type="FunFam" id="1.10.10.10:FF:000018">
    <property type="entry name" value="DNA-binding response regulator ResD"/>
    <property type="match status" value="1"/>
</dbReference>
<keyword evidence="5" id="KW-0804">Transcription</keyword>
<dbReference type="InterPro" id="IPR001867">
    <property type="entry name" value="OmpR/PhoB-type_DNA-bd"/>
</dbReference>
<reference evidence="10" key="1">
    <citation type="submission" date="2019-12" db="EMBL/GenBank/DDBJ databases">
        <title>Clostridiaceae gen. nov. sp. nov., isolated from sediment in Xinjiang, China.</title>
        <authorList>
            <person name="Zhang R."/>
        </authorList>
    </citation>
    <scope>NUCLEOTIDE SEQUENCE</scope>
    <source>
        <strain evidence="10">D2Q-11</strain>
    </source>
</reference>
<evidence type="ECO:0000256" key="2">
    <source>
        <dbReference type="ARBA" id="ARBA00023012"/>
    </source>
</evidence>
<evidence type="ECO:0000256" key="1">
    <source>
        <dbReference type="ARBA" id="ARBA00022553"/>
    </source>
</evidence>
<keyword evidence="2" id="KW-0902">Two-component regulatory system</keyword>
<dbReference type="GO" id="GO:0032993">
    <property type="term" value="C:protein-DNA complex"/>
    <property type="evidence" value="ECO:0007669"/>
    <property type="project" value="TreeGrafter"/>
</dbReference>
<evidence type="ECO:0000256" key="5">
    <source>
        <dbReference type="ARBA" id="ARBA00023163"/>
    </source>
</evidence>
<accession>A0A942Z6V7</accession>
<keyword evidence="11" id="KW-1185">Reference proteome</keyword>
<dbReference type="SMART" id="SM00862">
    <property type="entry name" value="Trans_reg_C"/>
    <property type="match status" value="1"/>
</dbReference>
<keyword evidence="1 6" id="KW-0597">Phosphoprotein</keyword>
<dbReference type="CDD" id="cd00383">
    <property type="entry name" value="trans_reg_C"/>
    <property type="match status" value="1"/>
</dbReference>
<dbReference type="GO" id="GO:0005829">
    <property type="term" value="C:cytosol"/>
    <property type="evidence" value="ECO:0007669"/>
    <property type="project" value="TreeGrafter"/>
</dbReference>
<dbReference type="Pfam" id="PF00486">
    <property type="entry name" value="Trans_reg_C"/>
    <property type="match status" value="1"/>
</dbReference>
<evidence type="ECO:0000313" key="10">
    <source>
        <dbReference type="EMBL" id="MBS4538881.1"/>
    </source>
</evidence>